<organism evidence="1">
    <name type="scientific">bioreactor metagenome</name>
    <dbReference type="NCBI Taxonomy" id="1076179"/>
    <lineage>
        <taxon>unclassified sequences</taxon>
        <taxon>metagenomes</taxon>
        <taxon>ecological metagenomes</taxon>
    </lineage>
</organism>
<dbReference type="EMBL" id="VSSQ01000441">
    <property type="protein sequence ID" value="MPL94777.1"/>
    <property type="molecule type" value="Genomic_DNA"/>
</dbReference>
<evidence type="ECO:0008006" key="2">
    <source>
        <dbReference type="Google" id="ProtNLM"/>
    </source>
</evidence>
<proteinExistence type="predicted"/>
<evidence type="ECO:0000313" key="1">
    <source>
        <dbReference type="EMBL" id="MPL94777.1"/>
    </source>
</evidence>
<dbReference type="AlphaFoldDB" id="A0A644VU21"/>
<reference evidence="1" key="1">
    <citation type="submission" date="2019-08" db="EMBL/GenBank/DDBJ databases">
        <authorList>
            <person name="Kucharzyk K."/>
            <person name="Murdoch R.W."/>
            <person name="Higgins S."/>
            <person name="Loffler F."/>
        </authorList>
    </citation>
    <scope>NUCLEOTIDE SEQUENCE</scope>
</reference>
<name>A0A644VU21_9ZZZZ</name>
<gene>
    <name evidence="1" type="ORF">SDC9_40933</name>
</gene>
<protein>
    <recommendedName>
        <fullName evidence="2">Phosphate-selective porin O and P</fullName>
    </recommendedName>
</protein>
<accession>A0A644VU21</accession>
<sequence>MKRNMIFLISLLLMSGVSFAQVRSYSKTGLNEFESPKAESESFEKVNLKIGGNFNQSFQALSHSNTANTLLNPNAALINVVPGFNTAVANLYFDVNLAEGVYMNMALYLSSRHHNETWVKGGYIRFDKLPFLKIDLLDEIMRYTTIKVGHMEINYGDAHFRRSDNGNAMYNPFVENYIMDAFTTEIGAEVDVTYNGFLGVLSATNGMINGRVLGYDPVPGASDGKSKPAFIGKLGYDKQLNSDLRVRLTGSVYHTAGSNANTLYGGDRAGSHYYGVMDNALTTSTFTSGRLNPGFGDKVTSMMGNLFVKYGGLESFTTFESANGRGRTETTGERAASQIATDLVYRFGKNEDFWVGARYNVVNARLSGYTEDVTVDRLAVSAGWFVTKNIMAKLEYVTQNYDGFVDTDIRNGGKFSGLALQAVVGF</sequence>
<comment type="caution">
    <text evidence="1">The sequence shown here is derived from an EMBL/GenBank/DDBJ whole genome shotgun (WGS) entry which is preliminary data.</text>
</comment>
<dbReference type="SUPFAM" id="SSF56935">
    <property type="entry name" value="Porins"/>
    <property type="match status" value="1"/>
</dbReference>